<name>A0AA35YUX4_LACSI</name>
<accession>A0AA35YUX4</accession>
<evidence type="ECO:0000259" key="7">
    <source>
        <dbReference type="PROSITE" id="PS51879"/>
    </source>
</evidence>
<dbReference type="Gene3D" id="3.90.228.10">
    <property type="match status" value="1"/>
</dbReference>
<dbReference type="InterPro" id="IPR044964">
    <property type="entry name" value="RCD1/SRO1-5"/>
</dbReference>
<dbReference type="AlphaFoldDB" id="A0AA35YUX4"/>
<evidence type="ECO:0008006" key="10">
    <source>
        <dbReference type="Google" id="ProtNLM"/>
    </source>
</evidence>
<evidence type="ECO:0000256" key="5">
    <source>
        <dbReference type="SAM" id="MobiDB-lite"/>
    </source>
</evidence>
<dbReference type="EMBL" id="OX465080">
    <property type="protein sequence ID" value="CAI9280382.1"/>
    <property type="molecule type" value="Genomic_DNA"/>
</dbReference>
<dbReference type="Pfam" id="PF12174">
    <property type="entry name" value="RST"/>
    <property type="match status" value="1"/>
</dbReference>
<dbReference type="GO" id="GO:0003950">
    <property type="term" value="F:NAD+ poly-ADP-ribosyltransferase activity"/>
    <property type="evidence" value="ECO:0007669"/>
    <property type="project" value="InterPro"/>
</dbReference>
<proteinExistence type="predicted"/>
<evidence type="ECO:0000259" key="6">
    <source>
        <dbReference type="PROSITE" id="PS51059"/>
    </source>
</evidence>
<keyword evidence="9" id="KW-1185">Reference proteome</keyword>
<evidence type="ECO:0000256" key="2">
    <source>
        <dbReference type="ARBA" id="ARBA00022473"/>
    </source>
</evidence>
<reference evidence="8" key="1">
    <citation type="submission" date="2023-04" db="EMBL/GenBank/DDBJ databases">
        <authorList>
            <person name="Vijverberg K."/>
            <person name="Xiong W."/>
            <person name="Schranz E."/>
        </authorList>
    </citation>
    <scope>NUCLEOTIDE SEQUENCE</scope>
</reference>
<dbReference type="Pfam" id="PF00644">
    <property type="entry name" value="PARP"/>
    <property type="match status" value="1"/>
</dbReference>
<sequence length="367" mass="41026">MLQLLPAAMDPRLVGDDEGTSSSFGGDDEIRRPITEDSVSGGSSEDEDDSSSISDCESVISGSRIVEHARIQPEGLVRLDESEKMYGIIEKKFISRLDVHGVKAQIQNIHRNLFNTSAITQARLRCFQIFSKAVEIKNEGAANIKYAWFGASRDEINNIILHGFGHENIQKNGSFSHGVVLSPDHSPLESVESAIVDEDGVKHLLLCRVILGKLELVNPSSTQCHPSSENFQSGVDDLVSPKKFIVWSNQMSTHILPEFVVSFKTPSKPSNVNRSQSDGVRIQKPVSPWIPIPELIAALSKILPPKSMKEITQYRRSYIEHKISRRDMIQGIRECTVNFLIQQRILIQLIAPNRGFLIDFNRFRVQG</sequence>
<keyword evidence="3" id="KW-0346">Stress response</keyword>
<feature type="domain" description="RST" evidence="7">
    <location>
        <begin position="283"/>
        <end position="333"/>
    </location>
</feature>
<dbReference type="InterPro" id="IPR012317">
    <property type="entry name" value="Poly(ADP-ribose)pol_cat_dom"/>
</dbReference>
<evidence type="ECO:0000256" key="4">
    <source>
        <dbReference type="ARBA" id="ARBA00023242"/>
    </source>
</evidence>
<dbReference type="Proteomes" id="UP001177003">
    <property type="component" value="Chromosome 4"/>
</dbReference>
<dbReference type="GO" id="GO:0005634">
    <property type="term" value="C:nucleus"/>
    <property type="evidence" value="ECO:0007669"/>
    <property type="project" value="UniProtKB-SubCell"/>
</dbReference>
<feature type="domain" description="PARP catalytic" evidence="6">
    <location>
        <begin position="63"/>
        <end position="284"/>
    </location>
</feature>
<evidence type="ECO:0000256" key="1">
    <source>
        <dbReference type="ARBA" id="ARBA00004123"/>
    </source>
</evidence>
<gene>
    <name evidence="8" type="ORF">LSALG_LOCUS20131</name>
</gene>
<dbReference type="PANTHER" id="PTHR32263">
    <property type="entry name" value="INACTIVE POLY [ADP-RIBOSE] POLYMERASE SRO4-RELATED"/>
    <property type="match status" value="1"/>
</dbReference>
<dbReference type="PROSITE" id="PS51879">
    <property type="entry name" value="RST"/>
    <property type="match status" value="1"/>
</dbReference>
<keyword evidence="4" id="KW-0539">Nucleus</keyword>
<keyword evidence="2" id="KW-0217">Developmental protein</keyword>
<dbReference type="InterPro" id="IPR022003">
    <property type="entry name" value="RST"/>
</dbReference>
<comment type="subcellular location">
    <subcellularLocation>
        <location evidence="1">Nucleus</location>
    </subcellularLocation>
</comment>
<feature type="region of interest" description="Disordered" evidence="5">
    <location>
        <begin position="1"/>
        <end position="55"/>
    </location>
</feature>
<dbReference type="PANTHER" id="PTHR32263:SF12">
    <property type="entry name" value="INACTIVE POLY [ADP-RIBOSE] POLYMERASE SRO4-RELATED"/>
    <property type="match status" value="1"/>
</dbReference>
<dbReference type="PROSITE" id="PS51059">
    <property type="entry name" value="PARP_CATALYTIC"/>
    <property type="match status" value="1"/>
</dbReference>
<evidence type="ECO:0000313" key="8">
    <source>
        <dbReference type="EMBL" id="CAI9280382.1"/>
    </source>
</evidence>
<organism evidence="8 9">
    <name type="scientific">Lactuca saligna</name>
    <name type="common">Willowleaf lettuce</name>
    <dbReference type="NCBI Taxonomy" id="75948"/>
    <lineage>
        <taxon>Eukaryota</taxon>
        <taxon>Viridiplantae</taxon>
        <taxon>Streptophyta</taxon>
        <taxon>Embryophyta</taxon>
        <taxon>Tracheophyta</taxon>
        <taxon>Spermatophyta</taxon>
        <taxon>Magnoliopsida</taxon>
        <taxon>eudicotyledons</taxon>
        <taxon>Gunneridae</taxon>
        <taxon>Pentapetalae</taxon>
        <taxon>asterids</taxon>
        <taxon>campanulids</taxon>
        <taxon>Asterales</taxon>
        <taxon>Asteraceae</taxon>
        <taxon>Cichorioideae</taxon>
        <taxon>Cichorieae</taxon>
        <taxon>Lactucinae</taxon>
        <taxon>Lactuca</taxon>
    </lineage>
</organism>
<dbReference type="SUPFAM" id="SSF56399">
    <property type="entry name" value="ADP-ribosylation"/>
    <property type="match status" value="1"/>
</dbReference>
<evidence type="ECO:0000256" key="3">
    <source>
        <dbReference type="ARBA" id="ARBA00023016"/>
    </source>
</evidence>
<protein>
    <recommendedName>
        <fullName evidence="10">Poly [ADP-ribose] polymerase</fullName>
    </recommendedName>
</protein>
<evidence type="ECO:0000313" key="9">
    <source>
        <dbReference type="Proteomes" id="UP001177003"/>
    </source>
</evidence>